<gene>
    <name evidence="2" type="ORF">N7505_004168</name>
</gene>
<evidence type="ECO:0000313" key="2">
    <source>
        <dbReference type="EMBL" id="KAJ5275623.1"/>
    </source>
</evidence>
<dbReference type="Proteomes" id="UP001220256">
    <property type="component" value="Unassembled WGS sequence"/>
</dbReference>
<name>A0ABQ8WSA0_PENCH</name>
<evidence type="ECO:0000256" key="1">
    <source>
        <dbReference type="SAM" id="MobiDB-lite"/>
    </source>
</evidence>
<proteinExistence type="predicted"/>
<keyword evidence="3" id="KW-1185">Reference proteome</keyword>
<organism evidence="2 3">
    <name type="scientific">Penicillium chrysogenum</name>
    <name type="common">Penicillium notatum</name>
    <dbReference type="NCBI Taxonomy" id="5076"/>
    <lineage>
        <taxon>Eukaryota</taxon>
        <taxon>Fungi</taxon>
        <taxon>Dikarya</taxon>
        <taxon>Ascomycota</taxon>
        <taxon>Pezizomycotina</taxon>
        <taxon>Eurotiomycetes</taxon>
        <taxon>Eurotiomycetidae</taxon>
        <taxon>Eurotiales</taxon>
        <taxon>Aspergillaceae</taxon>
        <taxon>Penicillium</taxon>
        <taxon>Penicillium chrysogenum species complex</taxon>
    </lineage>
</organism>
<sequence length="404" mass="46170">MPPLPSDEESWYKQTGFERLETTDTIHSFDSPDSGSKITLRQFLLLRILWVKKTAPALSSEYSQWEISKSQIDAARNHLRKVVGWEQYKSTFINDLAWHQQEGFLSLGTFSLVRLYQLNSRSIETRDEFIPKLEFSPRKTRSQAKASDGIPVTPTRSKKTAGNVSSPFSDAEPDLDRLTIDDDDDEDEDDDDGKRPHNVLYMSPLSPPSSDLAHTLKSISDEQIINMALLLYLQALLINIRGIGADWTPERRALIVKKKDGQKVYEARVDGFLRYQSDKSNPIMAIVEVKPCIRDINPNSEPSECKRALRWLRGFASTPHHPLSWLQDGHSLAYSSPRTHFEPETVGFFGKKSSTESKFLTMYEYGPFDTGKDNHMDSLGQILLAFSIREWDIREASRKPQTKR</sequence>
<comment type="caution">
    <text evidence="2">The sequence shown here is derived from an EMBL/GenBank/DDBJ whole genome shotgun (WGS) entry which is preliminary data.</text>
</comment>
<feature type="compositionally biased region" description="Acidic residues" evidence="1">
    <location>
        <begin position="181"/>
        <end position="191"/>
    </location>
</feature>
<reference evidence="2 3" key="1">
    <citation type="journal article" date="2023" name="IMA Fungus">
        <title>Comparative genomic study of the Penicillium genus elucidates a diverse pangenome and 15 lateral gene transfer events.</title>
        <authorList>
            <person name="Petersen C."/>
            <person name="Sorensen T."/>
            <person name="Nielsen M.R."/>
            <person name="Sondergaard T.E."/>
            <person name="Sorensen J.L."/>
            <person name="Fitzpatrick D.A."/>
            <person name="Frisvad J.C."/>
            <person name="Nielsen K.L."/>
        </authorList>
    </citation>
    <scope>NUCLEOTIDE SEQUENCE [LARGE SCALE GENOMIC DNA]</scope>
    <source>
        <strain evidence="2 3">IBT 3361</strain>
    </source>
</reference>
<dbReference type="EMBL" id="JAPVEB010000002">
    <property type="protein sequence ID" value="KAJ5275623.1"/>
    <property type="molecule type" value="Genomic_DNA"/>
</dbReference>
<accession>A0ABQ8WSA0</accession>
<feature type="region of interest" description="Disordered" evidence="1">
    <location>
        <begin position="140"/>
        <end position="206"/>
    </location>
</feature>
<protein>
    <submittedName>
        <fullName evidence="2">Uncharacterized protein</fullName>
    </submittedName>
</protein>
<evidence type="ECO:0000313" key="3">
    <source>
        <dbReference type="Proteomes" id="UP001220256"/>
    </source>
</evidence>